<dbReference type="InterPro" id="IPR036174">
    <property type="entry name" value="Znf_Sec23_Sec24_sf"/>
</dbReference>
<keyword evidence="6" id="KW-0256">Endoplasmic reticulum</keyword>
<feature type="compositionally biased region" description="Low complexity" evidence="12">
    <location>
        <begin position="85"/>
        <end position="106"/>
    </location>
</feature>
<evidence type="ECO:0000313" key="17">
    <source>
        <dbReference type="EMBL" id="CAH2350218.1"/>
    </source>
</evidence>
<feature type="compositionally biased region" description="Low complexity" evidence="12">
    <location>
        <begin position="116"/>
        <end position="130"/>
    </location>
</feature>
<evidence type="ECO:0000256" key="2">
    <source>
        <dbReference type="ARBA" id="ARBA00004397"/>
    </source>
</evidence>
<dbReference type="InterPro" id="IPR036465">
    <property type="entry name" value="vWFA_dom_sf"/>
</dbReference>
<dbReference type="Gene3D" id="3.40.50.410">
    <property type="entry name" value="von Willebrand factor, type A domain"/>
    <property type="match status" value="1"/>
</dbReference>
<accession>A0A9P0VVE8</accession>
<dbReference type="Proteomes" id="UP000837801">
    <property type="component" value="Unassembled WGS sequence"/>
</dbReference>
<comment type="similarity">
    <text evidence="3">Belongs to the SEC23/SEC24 family. SEC24 subfamily.</text>
</comment>
<dbReference type="InterPro" id="IPR006896">
    <property type="entry name" value="Sec23/24_trunk_dom"/>
</dbReference>
<evidence type="ECO:0000256" key="12">
    <source>
        <dbReference type="SAM" id="MobiDB-lite"/>
    </source>
</evidence>
<evidence type="ECO:0000259" key="14">
    <source>
        <dbReference type="Pfam" id="PF04811"/>
    </source>
</evidence>
<dbReference type="GO" id="GO:0090110">
    <property type="term" value="P:COPII-coated vesicle cargo loading"/>
    <property type="evidence" value="ECO:0007669"/>
    <property type="project" value="TreeGrafter"/>
</dbReference>
<evidence type="ECO:0000256" key="11">
    <source>
        <dbReference type="ARBA" id="ARBA00025471"/>
    </source>
</evidence>
<feature type="domain" description="Sec23/Sec24 helical" evidence="15">
    <location>
        <begin position="683"/>
        <end position="785"/>
    </location>
</feature>
<dbReference type="InterPro" id="IPR006895">
    <property type="entry name" value="Znf_Sec23_Sec24"/>
</dbReference>
<evidence type="ECO:0000313" key="18">
    <source>
        <dbReference type="Proteomes" id="UP000837801"/>
    </source>
</evidence>
<dbReference type="InterPro" id="IPR036180">
    <property type="entry name" value="Gelsolin-like_dom_sf"/>
</dbReference>
<dbReference type="InterPro" id="IPR006900">
    <property type="entry name" value="Sec23/24_helical_dom"/>
</dbReference>
<keyword evidence="18" id="KW-1185">Reference proteome</keyword>
<dbReference type="GO" id="GO:0000139">
    <property type="term" value="C:Golgi membrane"/>
    <property type="evidence" value="ECO:0007669"/>
    <property type="project" value="UniProtKB-SubCell"/>
</dbReference>
<evidence type="ECO:0000256" key="8">
    <source>
        <dbReference type="ARBA" id="ARBA00022927"/>
    </source>
</evidence>
<dbReference type="InterPro" id="IPR029006">
    <property type="entry name" value="ADF-H/Gelsolin-like_dom_sf"/>
</dbReference>
<keyword evidence="10" id="KW-0472">Membrane</keyword>
<dbReference type="OrthoDB" id="49016at2759"/>
<dbReference type="AlphaFoldDB" id="A0A9P0VVE8"/>
<evidence type="ECO:0000256" key="6">
    <source>
        <dbReference type="ARBA" id="ARBA00022824"/>
    </source>
</evidence>
<organism evidence="17 18">
    <name type="scientific">[Candida] railenensis</name>
    <dbReference type="NCBI Taxonomy" id="45579"/>
    <lineage>
        <taxon>Eukaryota</taxon>
        <taxon>Fungi</taxon>
        <taxon>Dikarya</taxon>
        <taxon>Ascomycota</taxon>
        <taxon>Saccharomycotina</taxon>
        <taxon>Pichiomycetes</taxon>
        <taxon>Debaryomycetaceae</taxon>
        <taxon>Kurtzmaniella</taxon>
    </lineage>
</organism>
<feature type="region of interest" description="Disordered" evidence="12">
    <location>
        <begin position="1"/>
        <end position="130"/>
    </location>
</feature>
<dbReference type="SUPFAM" id="SSF53300">
    <property type="entry name" value="vWA-like"/>
    <property type="match status" value="1"/>
</dbReference>
<dbReference type="SUPFAM" id="SSF81995">
    <property type="entry name" value="beta-sandwich domain of Sec23/24"/>
    <property type="match status" value="1"/>
</dbReference>
<evidence type="ECO:0000256" key="5">
    <source>
        <dbReference type="ARBA" id="ARBA00022490"/>
    </source>
</evidence>
<dbReference type="EMBL" id="CAKXYY010000001">
    <property type="protein sequence ID" value="CAH2350218.1"/>
    <property type="molecule type" value="Genomic_DNA"/>
</dbReference>
<evidence type="ECO:0000259" key="16">
    <source>
        <dbReference type="Pfam" id="PF08033"/>
    </source>
</evidence>
<name>A0A9P0VVE8_9ASCO</name>
<feature type="compositionally biased region" description="Low complexity" evidence="12">
    <location>
        <begin position="14"/>
        <end position="27"/>
    </location>
</feature>
<dbReference type="Pfam" id="PF08033">
    <property type="entry name" value="Sec23_BS"/>
    <property type="match status" value="1"/>
</dbReference>
<dbReference type="InterPro" id="IPR036175">
    <property type="entry name" value="Sec23/24_helical_dom_sf"/>
</dbReference>
<evidence type="ECO:0000256" key="7">
    <source>
        <dbReference type="ARBA" id="ARBA00022892"/>
    </source>
</evidence>
<dbReference type="Pfam" id="PF04810">
    <property type="entry name" value="zf-Sec23_Sec24"/>
    <property type="match status" value="1"/>
</dbReference>
<keyword evidence="4" id="KW-0813">Transport</keyword>
<evidence type="ECO:0000256" key="10">
    <source>
        <dbReference type="ARBA" id="ARBA00023136"/>
    </source>
</evidence>
<evidence type="ECO:0000256" key="3">
    <source>
        <dbReference type="ARBA" id="ARBA00008334"/>
    </source>
</evidence>
<gene>
    <name evidence="17" type="ORF">CLIB1423_01S05160</name>
</gene>
<dbReference type="InterPro" id="IPR012990">
    <property type="entry name" value="Beta-sandwich_Sec23_24"/>
</dbReference>
<dbReference type="PANTHER" id="PTHR13803">
    <property type="entry name" value="SEC24-RELATED PROTEIN"/>
    <property type="match status" value="1"/>
</dbReference>
<dbReference type="Gene3D" id="2.60.40.1670">
    <property type="entry name" value="beta-sandwich domain of Sec23/24"/>
    <property type="match status" value="1"/>
</dbReference>
<protein>
    <submittedName>
        <fullName evidence="17">Protein transport protein Sec24p</fullName>
    </submittedName>
</protein>
<dbReference type="GO" id="GO:0006886">
    <property type="term" value="P:intracellular protein transport"/>
    <property type="evidence" value="ECO:0007669"/>
    <property type="project" value="InterPro"/>
</dbReference>
<dbReference type="Pfam" id="PF04811">
    <property type="entry name" value="Sec23_trunk"/>
    <property type="match status" value="1"/>
</dbReference>
<keyword evidence="9" id="KW-0333">Golgi apparatus</keyword>
<dbReference type="InterPro" id="IPR041742">
    <property type="entry name" value="Sec24-like_trunk_dom"/>
</dbReference>
<comment type="subcellular location">
    <subcellularLocation>
        <location evidence="2">Endoplasmic reticulum membrane</location>
        <topology evidence="2">Peripheral membrane protein</topology>
        <orientation evidence="2">Cytoplasmic side</orientation>
    </subcellularLocation>
    <subcellularLocation>
        <location evidence="1">Golgi apparatus membrane</location>
        <topology evidence="1">Peripheral membrane protein</topology>
        <orientation evidence="1">Cytoplasmic side</orientation>
    </subcellularLocation>
</comment>
<reference evidence="17" key="1">
    <citation type="submission" date="2022-03" db="EMBL/GenBank/DDBJ databases">
        <authorList>
            <person name="Legras J.-L."/>
            <person name="Devillers H."/>
            <person name="Grondin C."/>
        </authorList>
    </citation>
    <scope>NUCLEOTIDE SEQUENCE</scope>
    <source>
        <strain evidence="17">CLIB 1423</strain>
    </source>
</reference>
<evidence type="ECO:0000256" key="4">
    <source>
        <dbReference type="ARBA" id="ARBA00022448"/>
    </source>
</evidence>
<dbReference type="SUPFAM" id="SSF82754">
    <property type="entry name" value="C-terminal, gelsolin-like domain of Sec23/24"/>
    <property type="match status" value="1"/>
</dbReference>
<dbReference type="GO" id="GO:0070971">
    <property type="term" value="C:endoplasmic reticulum exit site"/>
    <property type="evidence" value="ECO:0007669"/>
    <property type="project" value="TreeGrafter"/>
</dbReference>
<sequence>MSNRRRHYPQPSYAAANANVPPASNGGAPIGGAYGVDQLGQQFQNFNVGGAGTPGTPGTPGAAGFQQQAPIGGPGYAYGSPSVNQYQQPQAPLQQQQQQQPAQGQYGQPGYGGQPHGSQQQAPQQQDGAYDYSAGYQQAQAAGGAYGAGAGFGVTGTPALPLNQLYTADLLKELPPSISDLQLPPPPLVLPASTSLIPSSETANASPEYFRSTMNVIPNNNSLYKKSKLPLALIVRPYTALTIEEENVPVTSDTIISRCRRCRGYINPFVSLAEQGRRWRCNFCNLLNDVPSSFEYDETTGTAKNKFDRVELNHSVVEFVAPKEYMARSPQPIVYTFIIDVSYDAVASGLTGTVTRTILESLDRIPNKNHTARVAFIGVDSSLHYFRFNNEGVNEDANDDAATGSGRSNIELLIVSDIDEAFLPSPDGLLVNLFENRSAIEKLLIDFPNYFENTANNKFALGPALRAGHKMISPIGGKLICFSATLPNVGEGKLTVRDDPSLAGKAKESQLLVAVDSFYKSFAVECNSSQITVDLFLTSSKYQDVASLSNLPRYTAGQTHFYPSWTSAKMEDVTKLSKEVSDHLSMDIALEAVLRVRGSTGLRMSSFFGNFFNRSSDLCSFPTYPRDQSYCIEMSIEENISKPVVYFQAAVLHSTSFGERRIRVMNLAIPTSSKLDDIYASADQLAITNFYTHKAIEKAISSSLPDARDFLTKSLVDILNVYKKELVAGNVAGSSPLQLSTNLRMLPLLLFSLTKHLGLRNDRVPSDHRSSALNVLGSMPIPHLIKYIYPTVYSLHNMDDGCGLPEKKVVVNEETGEEEEVATESTSIMLPEPLNDTRSVWENYGLYLIDNSTELFLWVAGDVVPGLVYDLFGTDNLYSIATGKTELPEFSLEESEFNYRVRQIIGKIRESKDSITWKNLYIVIGGSSNEPIDITNQRDLQALRMWALSCLVEDKTQSEPSYRDFLSSLKLKVSQ</sequence>
<keyword evidence="8" id="KW-0653">Protein transport</keyword>
<evidence type="ECO:0000259" key="13">
    <source>
        <dbReference type="Pfam" id="PF04810"/>
    </source>
</evidence>
<evidence type="ECO:0000259" key="15">
    <source>
        <dbReference type="Pfam" id="PF04815"/>
    </source>
</evidence>
<dbReference type="Gene3D" id="3.40.20.10">
    <property type="entry name" value="Severin"/>
    <property type="match status" value="1"/>
</dbReference>
<dbReference type="GO" id="GO:0005789">
    <property type="term" value="C:endoplasmic reticulum membrane"/>
    <property type="evidence" value="ECO:0007669"/>
    <property type="project" value="UniProtKB-SubCell"/>
</dbReference>
<comment type="function">
    <text evidence="11">Component of the coat protein complex II (COPII) which promotes the formation of transport vesicles from the endoplasmic reticulum (ER). The coat has two main functions, the physical deformation of the endoplasmic reticulum membrane into vesicles and the selection of cargo molecules.</text>
</comment>
<dbReference type="Gene3D" id="2.30.30.380">
    <property type="entry name" value="Zn-finger domain of Sec23/24"/>
    <property type="match status" value="1"/>
</dbReference>
<proteinExistence type="inferred from homology"/>
<dbReference type="GO" id="GO:0030127">
    <property type="term" value="C:COPII vesicle coat"/>
    <property type="evidence" value="ECO:0007669"/>
    <property type="project" value="InterPro"/>
</dbReference>
<dbReference type="SUPFAM" id="SSF81811">
    <property type="entry name" value="Helical domain of Sec23/24"/>
    <property type="match status" value="1"/>
</dbReference>
<keyword evidence="5" id="KW-0963">Cytoplasm</keyword>
<dbReference type="Gene3D" id="1.20.120.730">
    <property type="entry name" value="Sec23/Sec24 helical domain"/>
    <property type="match status" value="1"/>
</dbReference>
<keyword evidence="7" id="KW-0931">ER-Golgi transport</keyword>
<dbReference type="CDD" id="cd01479">
    <property type="entry name" value="Sec24-like"/>
    <property type="match status" value="1"/>
</dbReference>
<dbReference type="Pfam" id="PF04815">
    <property type="entry name" value="Sec23_helical"/>
    <property type="match status" value="1"/>
</dbReference>
<dbReference type="PANTHER" id="PTHR13803:SF39">
    <property type="entry name" value="SECRETORY 24AB, ISOFORM A"/>
    <property type="match status" value="1"/>
</dbReference>
<dbReference type="GO" id="GO:0000149">
    <property type="term" value="F:SNARE binding"/>
    <property type="evidence" value="ECO:0007669"/>
    <property type="project" value="TreeGrafter"/>
</dbReference>
<feature type="domain" description="Zinc finger Sec23/Sec24-type" evidence="13">
    <location>
        <begin position="256"/>
        <end position="293"/>
    </location>
</feature>
<feature type="domain" description="Sec23/Sec24 trunk" evidence="14">
    <location>
        <begin position="330"/>
        <end position="581"/>
    </location>
</feature>
<feature type="domain" description="Sec23/Sec24 beta-sandwich" evidence="16">
    <location>
        <begin position="590"/>
        <end position="672"/>
    </location>
</feature>
<comment type="caution">
    <text evidence="17">The sequence shown here is derived from an EMBL/GenBank/DDBJ whole genome shotgun (WGS) entry which is preliminary data.</text>
</comment>
<dbReference type="SUPFAM" id="SSF82919">
    <property type="entry name" value="Zn-finger domain of Sec23/24"/>
    <property type="match status" value="1"/>
</dbReference>
<dbReference type="GO" id="GO:0008270">
    <property type="term" value="F:zinc ion binding"/>
    <property type="evidence" value="ECO:0007669"/>
    <property type="project" value="InterPro"/>
</dbReference>
<dbReference type="InterPro" id="IPR050550">
    <property type="entry name" value="SEC23_SEC24_subfamily"/>
</dbReference>
<evidence type="ECO:0000256" key="1">
    <source>
        <dbReference type="ARBA" id="ARBA00004255"/>
    </source>
</evidence>
<evidence type="ECO:0000256" key="9">
    <source>
        <dbReference type="ARBA" id="ARBA00023034"/>
    </source>
</evidence>